<accession>A0AAD9QJR3</accession>
<dbReference type="GO" id="GO:0005524">
    <property type="term" value="F:ATP binding"/>
    <property type="evidence" value="ECO:0007669"/>
    <property type="project" value="UniProtKB-UniRule"/>
</dbReference>
<dbReference type="EMBL" id="JARQWQ010000028">
    <property type="protein sequence ID" value="KAK2562589.1"/>
    <property type="molecule type" value="Genomic_DNA"/>
</dbReference>
<dbReference type="GO" id="GO:0004674">
    <property type="term" value="F:protein serine/threonine kinase activity"/>
    <property type="evidence" value="ECO:0007669"/>
    <property type="project" value="TreeGrafter"/>
</dbReference>
<evidence type="ECO:0000313" key="8">
    <source>
        <dbReference type="EMBL" id="KAK2562589.1"/>
    </source>
</evidence>
<evidence type="ECO:0000256" key="6">
    <source>
        <dbReference type="SAM" id="MobiDB-lite"/>
    </source>
</evidence>
<dbReference type="InterPro" id="IPR017441">
    <property type="entry name" value="Protein_kinase_ATP_BS"/>
</dbReference>
<reference evidence="8" key="1">
    <citation type="journal article" date="2023" name="G3 (Bethesda)">
        <title>Whole genome assembly and annotation of the endangered Caribbean coral Acropora cervicornis.</title>
        <authorList>
            <person name="Selwyn J.D."/>
            <person name="Vollmer S.V."/>
        </authorList>
    </citation>
    <scope>NUCLEOTIDE SEQUENCE</scope>
    <source>
        <strain evidence="8">K2</strain>
    </source>
</reference>
<dbReference type="Pfam" id="PF07714">
    <property type="entry name" value="PK_Tyr_Ser-Thr"/>
    <property type="match status" value="1"/>
</dbReference>
<keyword evidence="2 5" id="KW-0547">Nucleotide-binding</keyword>
<dbReference type="SUPFAM" id="SSF56112">
    <property type="entry name" value="Protein kinase-like (PK-like)"/>
    <property type="match status" value="1"/>
</dbReference>
<evidence type="ECO:0000256" key="5">
    <source>
        <dbReference type="PROSITE-ProRule" id="PRU10141"/>
    </source>
</evidence>
<name>A0AAD9QJR3_ACRCE</name>
<dbReference type="InterPro" id="IPR000719">
    <property type="entry name" value="Prot_kinase_dom"/>
</dbReference>
<dbReference type="AlphaFoldDB" id="A0AAD9QJR3"/>
<evidence type="ECO:0000259" key="7">
    <source>
        <dbReference type="PROSITE" id="PS50011"/>
    </source>
</evidence>
<dbReference type="Gene3D" id="3.30.200.20">
    <property type="entry name" value="Phosphorylase Kinase, domain 1"/>
    <property type="match status" value="1"/>
</dbReference>
<proteinExistence type="predicted"/>
<dbReference type="PANTHER" id="PTHR44329">
    <property type="entry name" value="SERINE/THREONINE-PROTEIN KINASE TNNI3K-RELATED"/>
    <property type="match status" value="1"/>
</dbReference>
<dbReference type="Proteomes" id="UP001249851">
    <property type="component" value="Unassembled WGS sequence"/>
</dbReference>
<keyword evidence="9" id="KW-1185">Reference proteome</keyword>
<dbReference type="PROSITE" id="PS50011">
    <property type="entry name" value="PROTEIN_KINASE_DOM"/>
    <property type="match status" value="1"/>
</dbReference>
<feature type="domain" description="Protein kinase" evidence="7">
    <location>
        <begin position="29"/>
        <end position="343"/>
    </location>
</feature>
<organism evidence="8 9">
    <name type="scientific">Acropora cervicornis</name>
    <name type="common">Staghorn coral</name>
    <dbReference type="NCBI Taxonomy" id="6130"/>
    <lineage>
        <taxon>Eukaryota</taxon>
        <taxon>Metazoa</taxon>
        <taxon>Cnidaria</taxon>
        <taxon>Anthozoa</taxon>
        <taxon>Hexacorallia</taxon>
        <taxon>Scleractinia</taxon>
        <taxon>Astrocoeniina</taxon>
        <taxon>Acroporidae</taxon>
        <taxon>Acropora</taxon>
    </lineage>
</organism>
<dbReference type="InterPro" id="IPR011009">
    <property type="entry name" value="Kinase-like_dom_sf"/>
</dbReference>
<feature type="binding site" evidence="5">
    <location>
        <position position="58"/>
    </location>
    <ligand>
        <name>ATP</name>
        <dbReference type="ChEBI" id="CHEBI:30616"/>
    </ligand>
</feature>
<keyword evidence="3 8" id="KW-0418">Kinase</keyword>
<dbReference type="PROSITE" id="PS00107">
    <property type="entry name" value="PROTEIN_KINASE_ATP"/>
    <property type="match status" value="1"/>
</dbReference>
<protein>
    <submittedName>
        <fullName evidence="8">Cyclin-dependent kinase A-2</fullName>
    </submittedName>
</protein>
<dbReference type="Gene3D" id="1.10.510.10">
    <property type="entry name" value="Transferase(Phosphotransferase) domain 1"/>
    <property type="match status" value="1"/>
</dbReference>
<evidence type="ECO:0000256" key="2">
    <source>
        <dbReference type="ARBA" id="ARBA00022741"/>
    </source>
</evidence>
<comment type="caution">
    <text evidence="8">The sequence shown here is derived from an EMBL/GenBank/DDBJ whole genome shotgun (WGS) entry which is preliminary data.</text>
</comment>
<keyword evidence="1" id="KW-0808">Transferase</keyword>
<gene>
    <name evidence="8" type="ORF">P5673_014274</name>
</gene>
<evidence type="ECO:0000313" key="9">
    <source>
        <dbReference type="Proteomes" id="UP001249851"/>
    </source>
</evidence>
<evidence type="ECO:0000256" key="4">
    <source>
        <dbReference type="ARBA" id="ARBA00022840"/>
    </source>
</evidence>
<dbReference type="InterPro" id="IPR013087">
    <property type="entry name" value="Znf_C2H2_type"/>
</dbReference>
<sequence length="1235" mass="138723">MAFKIPLIRTKSLSKGYFEGLPNFAWSDVKDKDEIGKGSFGSVMKGNYIPNGKVVVVKRFFGVGDSHLRNIAKEAKMLKGLCHPNITQFMGVCSKPLAIMMEYEYFDFTPFGLDHQISNLQEFLHTLDRIEDQTEAYEHFLPVFPKAAKDVAQRGSTCKSTDFGESRSTLLQTASIIHANTMDIERGTKPYMAPEILLEGKLHCATMEDLKAIDIWALGMIFFSIINPDVEFPYEIELNSSAEKPPSLPAKYFEKMLREKMTMKSKPQAIEDSTSKRGDGNETAADEDSIQFYSGNKALPLFSSKPEVMNPERAVSTLLQKDLPSSPRICTIQPIEVYHHATFLVDLEALPSTQDIKCDDVGNWRNNSNNRFYFTLEAMDDNSTRVTAAESTDTDVATLKREYYMLKHDNDFRKRIDLLSLPGGQLHRYCFVQYSFKSGREHPIPKTPHGNSKKKKTPFVRTWESTKDHLKIVAGEMKAREAVQHAIVERLGGLHSCVGLGQIPRNRQQVKDMARRRAVNKGSFLKNMSGAGRPSDPWYMLLNECKIQGREPKTAFVRDVRVGAEPFCVVGTNRQLNDLKRFCCNPLEYRPLTVDPTFDFGPYNVTPISYQHLMVLRREDGNHPTMIGPVLLHEKKTQSTYSLFGATLKSLEPEWKNLMAFGTDDEKALVGGFNESFERAIHLLCEIHVRKNIDTKLVSMNIRGNCKQSIMEDIFGRKIGSVFESGLSDAGSAEEFIGMLESLEEKWSWLHQNGKAFHSWFGLKKKEEFIRSVISPVRERAGLGCPPEKFTTNRSERTNGVLQDCVKRECGTAKTDEYTLVKSIEKLVNNQEQELELAVLDKGEYQLRPEFRHLLVAGDKWTNMTNDQRKASLSRIHHIGLEDSSANSVATINTKLVEGESAVFQQILSAGVDWITPDVLKFFAHKAEGLISEGKITELPAASVHATIIIPSRSKPTKPHIIVEYANGKVECQDCQGYSASCLCAHALAASLKRGTLEAYLKWLVANKRKIGGLNYSKAITFGMPAGRGRKGERPPRSRRGKQSVSVVVPRNLSSSIVANQSQKYPDRAQLHDLYPAPGSSSVAAHHIQLGSLYPALYNPPSFPIHRAGFPDPYAPSFQVHPQSVPSRVATPHRPLSSFQPSAAAGTWHSGLSPHSYYLVALPTNVKKCYGCGDMFAEKFRQAPHNIVVKHVDRRVVRRDDNTGALVYSTDFTNTYYHPNPTHIRRKNPFLTAVY</sequence>
<dbReference type="PANTHER" id="PTHR44329:SF288">
    <property type="entry name" value="MITOGEN-ACTIVATED PROTEIN KINASE KINASE KINASE 20"/>
    <property type="match status" value="1"/>
</dbReference>
<dbReference type="InterPro" id="IPR051681">
    <property type="entry name" value="Ser/Thr_Kinases-Pseudokinases"/>
</dbReference>
<dbReference type="InterPro" id="IPR001245">
    <property type="entry name" value="Ser-Thr/Tyr_kinase_cat_dom"/>
</dbReference>
<dbReference type="PROSITE" id="PS00028">
    <property type="entry name" value="ZINC_FINGER_C2H2_1"/>
    <property type="match status" value="1"/>
</dbReference>
<feature type="region of interest" description="Disordered" evidence="6">
    <location>
        <begin position="263"/>
        <end position="289"/>
    </location>
</feature>
<evidence type="ECO:0000256" key="1">
    <source>
        <dbReference type="ARBA" id="ARBA00022679"/>
    </source>
</evidence>
<evidence type="ECO:0000256" key="3">
    <source>
        <dbReference type="ARBA" id="ARBA00022777"/>
    </source>
</evidence>
<reference evidence="8" key="2">
    <citation type="journal article" date="2023" name="Science">
        <title>Genomic signatures of disease resistance in endangered staghorn corals.</title>
        <authorList>
            <person name="Vollmer S.V."/>
            <person name="Selwyn J.D."/>
            <person name="Despard B.A."/>
            <person name="Roesel C.L."/>
        </authorList>
    </citation>
    <scope>NUCLEOTIDE SEQUENCE</scope>
    <source>
        <strain evidence="8">K2</strain>
    </source>
</reference>
<keyword evidence="4 5" id="KW-0067">ATP-binding</keyword>
<feature type="region of interest" description="Disordered" evidence="6">
    <location>
        <begin position="1025"/>
        <end position="1045"/>
    </location>
</feature>